<dbReference type="KEGG" id="maqe:RJ40_05705"/>
<protein>
    <submittedName>
        <fullName evidence="2">NYN domain-containing protein</fullName>
    </submittedName>
</protein>
<dbReference type="GO" id="GO:0004540">
    <property type="term" value="F:RNA nuclease activity"/>
    <property type="evidence" value="ECO:0007669"/>
    <property type="project" value="InterPro"/>
</dbReference>
<dbReference type="Proteomes" id="UP001042704">
    <property type="component" value="Chromosome"/>
</dbReference>
<accession>A0A8A3S5X6</accession>
<evidence type="ECO:0000313" key="3">
    <source>
        <dbReference type="Proteomes" id="UP001042704"/>
    </source>
</evidence>
<reference evidence="2" key="2">
    <citation type="submission" date="2019-02" db="EMBL/GenBank/DDBJ databases">
        <authorList>
            <person name="Chen S.-C."/>
            <person name="Chien H.-H."/>
            <person name="Lai M.-C."/>
        </authorList>
    </citation>
    <scope>NUCLEOTIDE SEQUENCE</scope>
    <source>
        <strain evidence="2">N2F9704</strain>
    </source>
</reference>
<dbReference type="Pfam" id="PF01936">
    <property type="entry name" value="NYN"/>
    <property type="match status" value="1"/>
</dbReference>
<feature type="domain" description="NYN" evidence="1">
    <location>
        <begin position="3"/>
        <end position="157"/>
    </location>
</feature>
<dbReference type="EMBL" id="CP036172">
    <property type="protein sequence ID" value="QSZ67024.1"/>
    <property type="molecule type" value="Genomic_DNA"/>
</dbReference>
<dbReference type="PANTHER" id="PTHR35458">
    <property type="entry name" value="SLR0755 PROTEIN"/>
    <property type="match status" value="1"/>
</dbReference>
<dbReference type="CDD" id="cd10911">
    <property type="entry name" value="PIN_LabA"/>
    <property type="match status" value="1"/>
</dbReference>
<dbReference type="InterPro" id="IPR047140">
    <property type="entry name" value="LabA"/>
</dbReference>
<keyword evidence="3" id="KW-1185">Reference proteome</keyword>
<organism evidence="2 3">
    <name type="scientific">Methanofollis aquaemaris</name>
    <dbReference type="NCBI Taxonomy" id="126734"/>
    <lineage>
        <taxon>Archaea</taxon>
        <taxon>Methanobacteriati</taxon>
        <taxon>Methanobacteriota</taxon>
        <taxon>Stenosarchaea group</taxon>
        <taxon>Methanomicrobia</taxon>
        <taxon>Methanomicrobiales</taxon>
        <taxon>Methanomicrobiaceae</taxon>
        <taxon>Methanofollis</taxon>
    </lineage>
</organism>
<proteinExistence type="predicted"/>
<reference evidence="2" key="1">
    <citation type="journal article" date="2001" name="Int. J. Syst. Evol. Microbiol.">
        <title>Methanofollis aquaemaris sp. nov., a methanogen isolated from an aquaculture fish pond.</title>
        <authorList>
            <person name="Lai M.C."/>
            <person name="Chen S.C."/>
        </authorList>
    </citation>
    <scope>NUCLEOTIDE SEQUENCE</scope>
    <source>
        <strain evidence="2">N2F9704</strain>
    </source>
</reference>
<sequence length="174" mass="20238">MDRICIFIDGSNFYHGLKHNLGRTDVNFYHFGQKLCNGRKLIRTYYYNAPLDREDNDEAYRGQQRFFDFLKSTPYIEIKLGRMVQRNGFKIEKGVDVYLAVDMLRFAYTDIYDTAVLVSGDGDFASVVNAVKDLGKHVENVQFPSGWSAHLSECCDISTVLDDEYLEECFMEYR</sequence>
<dbReference type="PANTHER" id="PTHR35458:SF8">
    <property type="entry name" value="SLR0650 PROTEIN"/>
    <property type="match status" value="1"/>
</dbReference>
<gene>
    <name evidence="2" type="ORF">RJ40_05705</name>
</gene>
<evidence type="ECO:0000313" key="2">
    <source>
        <dbReference type="EMBL" id="QSZ67024.1"/>
    </source>
</evidence>
<dbReference type="RefSeq" id="WP_265582396.1">
    <property type="nucleotide sequence ID" value="NZ_CP036172.1"/>
</dbReference>
<dbReference type="InterPro" id="IPR021139">
    <property type="entry name" value="NYN"/>
</dbReference>
<dbReference type="Gene3D" id="3.40.50.1010">
    <property type="entry name" value="5'-nuclease"/>
    <property type="match status" value="1"/>
</dbReference>
<dbReference type="GeneID" id="76423836"/>
<name>A0A8A3S5X6_9EURY</name>
<evidence type="ECO:0000259" key="1">
    <source>
        <dbReference type="Pfam" id="PF01936"/>
    </source>
</evidence>
<dbReference type="AlphaFoldDB" id="A0A8A3S5X6"/>